<gene>
    <name evidence="1" type="ORF">DACRYDRAFT_109143</name>
</gene>
<sequence length="112" mass="12316">MLDLLIERQYPPPNDEDEEVIGEDRFCTERAVYEAFRHAYETNPESLPRELVAGYAILVTEFVDGPSLAGMPTSKELKCAALRAMIDVLAAGVVHLTIKSEPLSSAPDPVLT</sequence>
<proteinExistence type="predicted"/>
<organism evidence="1 2">
    <name type="scientific">Dacryopinax primogenitus (strain DJM 731)</name>
    <name type="common">Brown rot fungus</name>
    <dbReference type="NCBI Taxonomy" id="1858805"/>
    <lineage>
        <taxon>Eukaryota</taxon>
        <taxon>Fungi</taxon>
        <taxon>Dikarya</taxon>
        <taxon>Basidiomycota</taxon>
        <taxon>Agaricomycotina</taxon>
        <taxon>Dacrymycetes</taxon>
        <taxon>Dacrymycetales</taxon>
        <taxon>Dacrymycetaceae</taxon>
        <taxon>Dacryopinax</taxon>
    </lineage>
</organism>
<dbReference type="AlphaFoldDB" id="M5FXC1"/>
<protein>
    <submittedName>
        <fullName evidence="1">Uncharacterized protein</fullName>
    </submittedName>
</protein>
<dbReference type="OrthoDB" id="4185642at2759"/>
<dbReference type="EMBL" id="JH795867">
    <property type="protein sequence ID" value="EJU00420.1"/>
    <property type="molecule type" value="Genomic_DNA"/>
</dbReference>
<dbReference type="RefSeq" id="XP_040627317.1">
    <property type="nucleotide sequence ID" value="XM_040768822.1"/>
</dbReference>
<name>M5FXC1_DACPD</name>
<accession>M5FXC1</accession>
<reference evidence="1 2" key="1">
    <citation type="journal article" date="2012" name="Science">
        <title>The Paleozoic origin of enzymatic lignin decomposition reconstructed from 31 fungal genomes.</title>
        <authorList>
            <person name="Floudas D."/>
            <person name="Binder M."/>
            <person name="Riley R."/>
            <person name="Barry K."/>
            <person name="Blanchette R.A."/>
            <person name="Henrissat B."/>
            <person name="Martinez A.T."/>
            <person name="Otillar R."/>
            <person name="Spatafora J.W."/>
            <person name="Yadav J.S."/>
            <person name="Aerts A."/>
            <person name="Benoit I."/>
            <person name="Boyd A."/>
            <person name="Carlson A."/>
            <person name="Copeland A."/>
            <person name="Coutinho P.M."/>
            <person name="de Vries R.P."/>
            <person name="Ferreira P."/>
            <person name="Findley K."/>
            <person name="Foster B."/>
            <person name="Gaskell J."/>
            <person name="Glotzer D."/>
            <person name="Gorecki P."/>
            <person name="Heitman J."/>
            <person name="Hesse C."/>
            <person name="Hori C."/>
            <person name="Igarashi K."/>
            <person name="Jurgens J.A."/>
            <person name="Kallen N."/>
            <person name="Kersten P."/>
            <person name="Kohler A."/>
            <person name="Kuees U."/>
            <person name="Kumar T.K.A."/>
            <person name="Kuo A."/>
            <person name="LaButti K."/>
            <person name="Larrondo L.F."/>
            <person name="Lindquist E."/>
            <person name="Ling A."/>
            <person name="Lombard V."/>
            <person name="Lucas S."/>
            <person name="Lundell T."/>
            <person name="Martin R."/>
            <person name="McLaughlin D.J."/>
            <person name="Morgenstern I."/>
            <person name="Morin E."/>
            <person name="Murat C."/>
            <person name="Nagy L.G."/>
            <person name="Nolan M."/>
            <person name="Ohm R.A."/>
            <person name="Patyshakuliyeva A."/>
            <person name="Rokas A."/>
            <person name="Ruiz-Duenas F.J."/>
            <person name="Sabat G."/>
            <person name="Salamov A."/>
            <person name="Samejima M."/>
            <person name="Schmutz J."/>
            <person name="Slot J.C."/>
            <person name="St John F."/>
            <person name="Stenlid J."/>
            <person name="Sun H."/>
            <person name="Sun S."/>
            <person name="Syed K."/>
            <person name="Tsang A."/>
            <person name="Wiebenga A."/>
            <person name="Young D."/>
            <person name="Pisabarro A."/>
            <person name="Eastwood D.C."/>
            <person name="Martin F."/>
            <person name="Cullen D."/>
            <person name="Grigoriev I.V."/>
            <person name="Hibbett D.S."/>
        </authorList>
    </citation>
    <scope>NUCLEOTIDE SEQUENCE [LARGE SCALE GENOMIC DNA]</scope>
    <source>
        <strain evidence="1 2">DJM-731 SS1</strain>
    </source>
</reference>
<dbReference type="GeneID" id="63683884"/>
<keyword evidence="2" id="KW-1185">Reference proteome</keyword>
<evidence type="ECO:0000313" key="1">
    <source>
        <dbReference type="EMBL" id="EJU00420.1"/>
    </source>
</evidence>
<dbReference type="HOGENOM" id="CLU_138047_0_0_1"/>
<evidence type="ECO:0000313" key="2">
    <source>
        <dbReference type="Proteomes" id="UP000030653"/>
    </source>
</evidence>
<dbReference type="Proteomes" id="UP000030653">
    <property type="component" value="Unassembled WGS sequence"/>
</dbReference>